<dbReference type="PANTHER" id="PTHR42684">
    <property type="entry name" value="ADENOSYLMETHIONINE-8-AMINO-7-OXONONANOATE AMINOTRANSFERASE"/>
    <property type="match status" value="1"/>
</dbReference>
<dbReference type="SUPFAM" id="SSF53383">
    <property type="entry name" value="PLP-dependent transferases"/>
    <property type="match status" value="1"/>
</dbReference>
<dbReference type="Gene3D" id="3.40.640.10">
    <property type="entry name" value="Type I PLP-dependent aspartate aminotransferase-like (Major domain)"/>
    <property type="match status" value="1"/>
</dbReference>
<evidence type="ECO:0000256" key="6">
    <source>
        <dbReference type="ARBA" id="ARBA00022756"/>
    </source>
</evidence>
<dbReference type="InterPro" id="IPR015422">
    <property type="entry name" value="PyrdxlP-dep_Trfase_small"/>
</dbReference>
<dbReference type="UniPathway" id="UPA00078">
    <property type="reaction ID" value="UER00160"/>
</dbReference>
<dbReference type="eggNOG" id="COG0161">
    <property type="taxonomic scope" value="Bacteria"/>
</dbReference>
<feature type="binding site" evidence="9">
    <location>
        <position position="392"/>
    </location>
    <ligand>
        <name>substrate</name>
    </ligand>
</feature>
<dbReference type="InterPro" id="IPR049704">
    <property type="entry name" value="Aminotrans_3_PPA_site"/>
</dbReference>
<comment type="subunit">
    <text evidence="9">Homodimer.</text>
</comment>
<dbReference type="GO" id="GO:0009102">
    <property type="term" value="P:biotin biosynthetic process"/>
    <property type="evidence" value="ECO:0007669"/>
    <property type="project" value="UniProtKB-UniRule"/>
</dbReference>
<dbReference type="OrthoDB" id="9801052at2"/>
<dbReference type="PROSITE" id="PS00600">
    <property type="entry name" value="AA_TRANSFER_CLASS_3"/>
    <property type="match status" value="1"/>
</dbReference>
<dbReference type="NCBIfam" id="NF005940">
    <property type="entry name" value="PRK07986.1"/>
    <property type="match status" value="1"/>
</dbReference>
<feature type="site" description="Participates in the substrate recognition with KAPA and in a stacking interaction with the adenine ring of SAM" evidence="9">
    <location>
        <position position="17"/>
    </location>
</feature>
<evidence type="ECO:0000256" key="5">
    <source>
        <dbReference type="ARBA" id="ARBA00022691"/>
    </source>
</evidence>
<dbReference type="InterPro" id="IPR015421">
    <property type="entry name" value="PyrdxlP-dep_Trfase_major"/>
</dbReference>
<proteinExistence type="inferred from homology"/>
<comment type="pathway">
    <text evidence="2 9">Cofactor biosynthesis; biotin biosynthesis; 7,8-diaminononanoate from 8-amino-7-oxononanoate (SAM route): step 1/1.</text>
</comment>
<keyword evidence="9" id="KW-0963">Cytoplasm</keyword>
<dbReference type="EMBL" id="JPEO01000002">
    <property type="protein sequence ID" value="KFZ38811.1"/>
    <property type="molecule type" value="Genomic_DNA"/>
</dbReference>
<comment type="caution">
    <text evidence="10">The sequence shown here is derived from an EMBL/GenBank/DDBJ whole genome shotgun (WGS) entry which is preliminary data.</text>
</comment>
<dbReference type="InterPro" id="IPR005814">
    <property type="entry name" value="Aminotrans_3"/>
</dbReference>
<dbReference type="Pfam" id="PF00202">
    <property type="entry name" value="Aminotran_3"/>
    <property type="match status" value="1"/>
</dbReference>
<evidence type="ECO:0000256" key="2">
    <source>
        <dbReference type="ARBA" id="ARBA00005063"/>
    </source>
</evidence>
<evidence type="ECO:0000256" key="9">
    <source>
        <dbReference type="HAMAP-Rule" id="MF_00834"/>
    </source>
</evidence>
<evidence type="ECO:0000313" key="10">
    <source>
        <dbReference type="EMBL" id="KFZ38811.1"/>
    </source>
</evidence>
<evidence type="ECO:0000256" key="1">
    <source>
        <dbReference type="ARBA" id="ARBA00001933"/>
    </source>
</evidence>
<evidence type="ECO:0000313" key="11">
    <source>
        <dbReference type="Proteomes" id="UP000029264"/>
    </source>
</evidence>
<dbReference type="NCBIfam" id="TIGR00508">
    <property type="entry name" value="bioA"/>
    <property type="match status" value="1"/>
</dbReference>
<keyword evidence="11" id="KW-1185">Reference proteome</keyword>
<dbReference type="Proteomes" id="UP000029264">
    <property type="component" value="Unassembled WGS sequence"/>
</dbReference>
<reference evidence="10 11" key="1">
    <citation type="submission" date="2014-06" db="EMBL/GenBank/DDBJ databases">
        <title>Shewanella sp. YQH10.</title>
        <authorList>
            <person name="Liu Y."/>
            <person name="Zeng R."/>
        </authorList>
    </citation>
    <scope>NUCLEOTIDE SEQUENCE [LARGE SCALE GENOMIC DNA]</scope>
    <source>
        <strain evidence="10 11">YQH10</strain>
    </source>
</reference>
<dbReference type="Gene3D" id="3.90.1150.10">
    <property type="entry name" value="Aspartate Aminotransferase, domain 1"/>
    <property type="match status" value="1"/>
</dbReference>
<keyword evidence="6 9" id="KW-0093">Biotin biosynthesis</keyword>
<feature type="binding site" evidence="9">
    <location>
        <position position="275"/>
    </location>
    <ligand>
        <name>substrate</name>
    </ligand>
</feature>
<organism evidence="10 11">
    <name type="scientific">Shewanella mangrovi</name>
    <dbReference type="NCBI Taxonomy" id="1515746"/>
    <lineage>
        <taxon>Bacteria</taxon>
        <taxon>Pseudomonadati</taxon>
        <taxon>Pseudomonadota</taxon>
        <taxon>Gammaproteobacteria</taxon>
        <taxon>Alteromonadales</taxon>
        <taxon>Shewanellaceae</taxon>
        <taxon>Shewanella</taxon>
    </lineage>
</organism>
<dbReference type="RefSeq" id="WP_037440233.1">
    <property type="nucleotide sequence ID" value="NZ_JPEO01000002.1"/>
</dbReference>
<evidence type="ECO:0000256" key="7">
    <source>
        <dbReference type="ARBA" id="ARBA00022898"/>
    </source>
</evidence>
<feature type="modified residue" description="N6-(pyridoxal phosphate)lysine" evidence="9">
    <location>
        <position position="275"/>
    </location>
</feature>
<dbReference type="GO" id="GO:0005737">
    <property type="term" value="C:cytoplasm"/>
    <property type="evidence" value="ECO:0007669"/>
    <property type="project" value="UniProtKB-SubCell"/>
</dbReference>
<comment type="cofactor">
    <cofactor evidence="1 9">
        <name>pyridoxal 5'-phosphate</name>
        <dbReference type="ChEBI" id="CHEBI:597326"/>
    </cofactor>
</comment>
<feature type="binding site" evidence="9">
    <location>
        <position position="246"/>
    </location>
    <ligand>
        <name>pyridoxal 5'-phosphate</name>
        <dbReference type="ChEBI" id="CHEBI:597326"/>
    </ligand>
</feature>
<dbReference type="STRING" id="1515746.HR45_05245"/>
<sequence>MNNIDYSFDQQHLWHPYSSMQAPATVFGVTSASGVTLTLDNGQQLIDGTSSWWACIHGYSHPQILASMQQQLSQLSHVMFGGITHEPAIELGKQLLALAPDNLSKVFFADSGSISVEVAMKMALQYWQGRAASDKSKILTVRRGYHGDTFAAMSVCDPTEGMHSMFGANVAQQLFAPAPQTPFGEDCSANDTAELAQLLAKQHHEIAALIIEPIMQGAGAMWFYSADYLKRLRELCDKYQVLLILDEIATGFGRTGKMFACEHAAIQPDIMCVGKALTGGYISLAATLCSDEVASGISNSPAGVFMHGPTFMANPLACAAARASLKLIATGNWQQQVSAIEAQMHRELAPARDIKQVKSVRVLGAVGVIEMHHTVDTGKLQQEFVKRGVWVRPFSRFIYIMPPYVISAEQLTALTTAMLDVAAISADDDTAQFISHG</sequence>
<keyword evidence="3 9" id="KW-0032">Aminotransferase</keyword>
<dbReference type="InterPro" id="IPR015424">
    <property type="entry name" value="PyrdxlP-dep_Trfase"/>
</dbReference>
<comment type="subcellular location">
    <subcellularLocation>
        <location evidence="9">Cytoplasm</location>
    </subcellularLocation>
</comment>
<dbReference type="PIRSF" id="PIRSF000521">
    <property type="entry name" value="Transaminase_4ab_Lys_Orn"/>
    <property type="match status" value="1"/>
</dbReference>
<dbReference type="PANTHER" id="PTHR42684:SF17">
    <property type="entry name" value="ADENOSYLMETHIONINE-8-AMINO-7-OXONONANOATE AMINOTRANSFERASE"/>
    <property type="match status" value="1"/>
</dbReference>
<comment type="catalytic activity">
    <reaction evidence="8 9">
        <text>(8S)-8-amino-7-oxononanoate + S-adenosyl-L-methionine = S-adenosyl-4-methylsulfanyl-2-oxobutanoate + (7R,8S)-7,8-diammoniononanoate</text>
        <dbReference type="Rhea" id="RHEA:16861"/>
        <dbReference type="ChEBI" id="CHEBI:16490"/>
        <dbReference type="ChEBI" id="CHEBI:59789"/>
        <dbReference type="ChEBI" id="CHEBI:149468"/>
        <dbReference type="ChEBI" id="CHEBI:149469"/>
        <dbReference type="EC" id="2.6.1.62"/>
    </reaction>
</comment>
<dbReference type="NCBIfam" id="NF004624">
    <property type="entry name" value="PRK05964.1"/>
    <property type="match status" value="1"/>
</dbReference>
<feature type="binding site" evidence="9">
    <location>
        <begin position="112"/>
        <end position="113"/>
    </location>
    <ligand>
        <name>pyridoxal 5'-phosphate</name>
        <dbReference type="ChEBI" id="CHEBI:597326"/>
    </ligand>
</feature>
<keyword evidence="5 9" id="KW-0949">S-adenosyl-L-methionine</keyword>
<dbReference type="GO" id="GO:0004015">
    <property type="term" value="F:adenosylmethionine-8-amino-7-oxononanoate transaminase activity"/>
    <property type="evidence" value="ECO:0007669"/>
    <property type="project" value="UniProtKB-UniRule"/>
</dbReference>
<gene>
    <name evidence="9" type="primary">bioA</name>
    <name evidence="10" type="ORF">HR45_05245</name>
</gene>
<evidence type="ECO:0000256" key="3">
    <source>
        <dbReference type="ARBA" id="ARBA00022576"/>
    </source>
</evidence>
<dbReference type="CDD" id="cd00610">
    <property type="entry name" value="OAT_like"/>
    <property type="match status" value="1"/>
</dbReference>
<dbReference type="FunFam" id="3.40.640.10:FF:000041">
    <property type="entry name" value="Adenosylmethionine-8-amino-7-oxononanoate aminotransferase"/>
    <property type="match status" value="1"/>
</dbReference>
<name>A0A094K2B2_9GAMM</name>
<feature type="binding site" evidence="9">
    <location>
        <position position="145"/>
    </location>
    <ligand>
        <name>substrate</name>
    </ligand>
</feature>
<protein>
    <recommendedName>
        <fullName evidence="9">Adenosylmethionine-8-amino-7-oxononanoate aminotransferase</fullName>
        <ecNumber evidence="9">2.6.1.62</ecNumber>
    </recommendedName>
    <alternativeName>
        <fullName evidence="9">7,8-diamino-pelargonic acid aminotransferase</fullName>
        <shortName evidence="9">DAPA AT</shortName>
        <shortName evidence="9">DAPA aminotransferase</shortName>
    </alternativeName>
    <alternativeName>
        <fullName evidence="9">7,8-diaminononanoate synthase</fullName>
        <shortName evidence="9">DANS</shortName>
    </alternativeName>
    <alternativeName>
        <fullName evidence="9">Diaminopelargonic acid synthase</fullName>
    </alternativeName>
</protein>
<dbReference type="EC" id="2.6.1.62" evidence="9"/>
<evidence type="ECO:0000256" key="4">
    <source>
        <dbReference type="ARBA" id="ARBA00022679"/>
    </source>
</evidence>
<dbReference type="GO" id="GO:0030170">
    <property type="term" value="F:pyridoxal phosphate binding"/>
    <property type="evidence" value="ECO:0007669"/>
    <property type="project" value="UniProtKB-UniRule"/>
</dbReference>
<comment type="function">
    <text evidence="9">Catalyzes the transfer of the alpha-amino group from S-adenosyl-L-methionine (SAM) to 7-keto-8-aminopelargonic acid (KAPA) to form 7,8-diaminopelargonic acid (DAPA). It is the only aminotransferase known to utilize SAM as an amino donor.</text>
</comment>
<comment type="similarity">
    <text evidence="9">Belongs to the class-III pyridoxal-phosphate-dependent aminotransferase family. BioA subfamily.</text>
</comment>
<accession>A0A094K2B2</accession>
<feature type="binding site" evidence="9">
    <location>
        <position position="308"/>
    </location>
    <ligand>
        <name>substrate</name>
    </ligand>
</feature>
<feature type="binding site" evidence="9">
    <location>
        <begin position="309"/>
        <end position="310"/>
    </location>
    <ligand>
        <name>pyridoxal 5'-phosphate</name>
        <dbReference type="ChEBI" id="CHEBI:597326"/>
    </ligand>
</feature>
<evidence type="ECO:0000256" key="8">
    <source>
        <dbReference type="ARBA" id="ARBA00048449"/>
    </source>
</evidence>
<keyword evidence="4 9" id="KW-0808">Transferase</keyword>
<dbReference type="InterPro" id="IPR005815">
    <property type="entry name" value="BioA"/>
</dbReference>
<dbReference type="AlphaFoldDB" id="A0A094K2B2"/>
<feature type="binding site" evidence="9">
    <location>
        <position position="52"/>
    </location>
    <ligand>
        <name>substrate</name>
    </ligand>
</feature>
<keyword evidence="7 9" id="KW-0663">Pyridoxal phosphate</keyword>
<dbReference type="HAMAP" id="MF_00834">
    <property type="entry name" value="BioA"/>
    <property type="match status" value="1"/>
</dbReference>